<evidence type="ECO:0000256" key="1">
    <source>
        <dbReference type="SAM" id="SignalP"/>
    </source>
</evidence>
<feature type="chain" id="PRO_5046530993" evidence="1">
    <location>
        <begin position="38"/>
        <end position="480"/>
    </location>
</feature>
<feature type="signal peptide" evidence="1">
    <location>
        <begin position="1"/>
        <end position="37"/>
    </location>
</feature>
<organism evidence="2 3">
    <name type="scientific">Wandonia haliotis</name>
    <dbReference type="NCBI Taxonomy" id="574963"/>
    <lineage>
        <taxon>Bacteria</taxon>
        <taxon>Pseudomonadati</taxon>
        <taxon>Bacteroidota</taxon>
        <taxon>Flavobacteriia</taxon>
        <taxon>Flavobacteriales</taxon>
        <taxon>Crocinitomicaceae</taxon>
        <taxon>Wandonia</taxon>
    </lineage>
</organism>
<name>A0ABN1MUA2_9FLAO</name>
<sequence length="480" mass="54674">MGEKNCNKRKDRKMKTNKHIIVLIACCISILSLSVNGQAPALPSIESVFKQYQAGNTFVSKSLREKYLIANPAACKFEMQQNASVDSPVKSEWNVFKSNQGYRLNWYWPEDRATVTFKVTTPPNKEGVKYVLPLVVEYSRIKSSVLQNSWSYYSWHFGNPWRVEGGKEDALFHELLVASLFQMEGHPAAYSREMDIQLVEPFTSISKIEKSERPERRESYSDKESVIRQYVLTGETIEYDIPAEEEAIAKENYTNSKGYIEVVFERSVNKTQRGDWTFVGFEGGPGNKIEHGTPTGDKNLYRTAGAVGFREVYQKEKQPAEIPYFSDLYEEMYTKNAKEAFADFFLGKPGAEEKIKAFIVPGGDEIIKAFKDQADKLKNTFVELKPGDDHPGVDIAISGISFGKVAERGKMYFNLQGKRKGYGEDKSLKKKYQEAGMSKEALSKFEAQFDYQETIYLKLVEFEGKILISEAPVFTQIIDF</sequence>
<comment type="caution">
    <text evidence="2">The sequence shown here is derived from an EMBL/GenBank/DDBJ whole genome shotgun (WGS) entry which is preliminary data.</text>
</comment>
<dbReference type="Proteomes" id="UP001501126">
    <property type="component" value="Unassembled WGS sequence"/>
</dbReference>
<proteinExistence type="predicted"/>
<dbReference type="EMBL" id="BAAAFH010000022">
    <property type="protein sequence ID" value="GAA0876891.1"/>
    <property type="molecule type" value="Genomic_DNA"/>
</dbReference>
<reference evidence="2 3" key="1">
    <citation type="journal article" date="2019" name="Int. J. Syst. Evol. Microbiol.">
        <title>The Global Catalogue of Microorganisms (GCM) 10K type strain sequencing project: providing services to taxonomists for standard genome sequencing and annotation.</title>
        <authorList>
            <consortium name="The Broad Institute Genomics Platform"/>
            <consortium name="The Broad Institute Genome Sequencing Center for Infectious Disease"/>
            <person name="Wu L."/>
            <person name="Ma J."/>
        </authorList>
    </citation>
    <scope>NUCLEOTIDE SEQUENCE [LARGE SCALE GENOMIC DNA]</scope>
    <source>
        <strain evidence="2 3">JCM 16083</strain>
    </source>
</reference>
<protein>
    <submittedName>
        <fullName evidence="2">Uncharacterized protein</fullName>
    </submittedName>
</protein>
<accession>A0ABN1MUA2</accession>
<keyword evidence="1" id="KW-0732">Signal</keyword>
<gene>
    <name evidence="2" type="ORF">GCM10009118_33010</name>
</gene>
<evidence type="ECO:0000313" key="3">
    <source>
        <dbReference type="Proteomes" id="UP001501126"/>
    </source>
</evidence>
<evidence type="ECO:0000313" key="2">
    <source>
        <dbReference type="EMBL" id="GAA0876891.1"/>
    </source>
</evidence>
<keyword evidence="3" id="KW-1185">Reference proteome</keyword>